<name>A0ABD3LUF2_EUCGL</name>
<evidence type="ECO:0000313" key="2">
    <source>
        <dbReference type="EMBL" id="KAL3755022.1"/>
    </source>
</evidence>
<dbReference type="EMBL" id="JBJKBG010000001">
    <property type="protein sequence ID" value="KAL3755022.1"/>
    <property type="molecule type" value="Genomic_DNA"/>
</dbReference>
<protein>
    <submittedName>
        <fullName evidence="2">Uncharacterized protein</fullName>
    </submittedName>
</protein>
<comment type="caution">
    <text evidence="2">The sequence shown here is derived from an EMBL/GenBank/DDBJ whole genome shotgun (WGS) entry which is preliminary data.</text>
</comment>
<keyword evidence="1" id="KW-0812">Transmembrane</keyword>
<keyword evidence="1" id="KW-0472">Membrane</keyword>
<keyword evidence="3" id="KW-1185">Reference proteome</keyword>
<gene>
    <name evidence="2" type="ORF">ACJRO7_002146</name>
</gene>
<dbReference type="PANTHER" id="PTHR37726:SF1">
    <property type="entry name" value="TRANSMEMBRANE PROTEIN"/>
    <property type="match status" value="1"/>
</dbReference>
<organism evidence="2 3">
    <name type="scientific">Eucalyptus globulus</name>
    <name type="common">Tasmanian blue gum</name>
    <dbReference type="NCBI Taxonomy" id="34317"/>
    <lineage>
        <taxon>Eukaryota</taxon>
        <taxon>Viridiplantae</taxon>
        <taxon>Streptophyta</taxon>
        <taxon>Embryophyta</taxon>
        <taxon>Tracheophyta</taxon>
        <taxon>Spermatophyta</taxon>
        <taxon>Magnoliopsida</taxon>
        <taxon>eudicotyledons</taxon>
        <taxon>Gunneridae</taxon>
        <taxon>Pentapetalae</taxon>
        <taxon>rosids</taxon>
        <taxon>malvids</taxon>
        <taxon>Myrtales</taxon>
        <taxon>Myrtaceae</taxon>
        <taxon>Myrtoideae</taxon>
        <taxon>Eucalypteae</taxon>
        <taxon>Eucalyptus</taxon>
    </lineage>
</organism>
<feature type="transmembrane region" description="Helical" evidence="1">
    <location>
        <begin position="84"/>
        <end position="106"/>
    </location>
</feature>
<dbReference type="AlphaFoldDB" id="A0ABD3LUF2"/>
<evidence type="ECO:0000313" key="3">
    <source>
        <dbReference type="Proteomes" id="UP001634007"/>
    </source>
</evidence>
<keyword evidence="1" id="KW-1133">Transmembrane helix</keyword>
<sequence length="330" mass="36775">MASRQYISVRGLKQTPTTISADMNLLDSKYSPVHFQRVSGDVRTTFFKCVRWQVEETLDPIDCPYHYYCDSTYPGDYSRAVDGLVLLFSVASYLVTLIIMILEVSGRRKSRLCNWKRYLLPSNPLSLSATLLILAKGHRINSMFPLSCIGPPIFHLALISALAFDEGTIGDIKYVILQASTISGILHASLYLDSVLLPYYTGFDALASSTFSHECESCVCRREVLVVGGMLVTYRAWSITSFLVVGALCLRAMCKVGSDVGKITYMLKYSLETLGLASVVLDSLYLLRNSPPERFLLRTTASGAELTLICIYVIGKICARIRQSQLQHEK</sequence>
<dbReference type="PANTHER" id="PTHR37726">
    <property type="entry name" value="TRANSMEMBRANE PROTEIN"/>
    <property type="match status" value="1"/>
</dbReference>
<accession>A0ABD3LUF2</accession>
<proteinExistence type="predicted"/>
<reference evidence="2 3" key="1">
    <citation type="submission" date="2024-11" db="EMBL/GenBank/DDBJ databases">
        <title>Chromosome-level genome assembly of Eucalyptus globulus Labill. provides insights into its genome evolution.</title>
        <authorList>
            <person name="Li X."/>
        </authorList>
    </citation>
    <scope>NUCLEOTIDE SEQUENCE [LARGE SCALE GENOMIC DNA]</scope>
    <source>
        <strain evidence="2">CL2024</strain>
        <tissue evidence="2">Fresh tender leaves</tissue>
    </source>
</reference>
<evidence type="ECO:0000256" key="1">
    <source>
        <dbReference type="SAM" id="Phobius"/>
    </source>
</evidence>
<dbReference type="Proteomes" id="UP001634007">
    <property type="component" value="Unassembled WGS sequence"/>
</dbReference>